<dbReference type="EMBL" id="MLJW01000021">
    <property type="protein sequence ID" value="OIR10932.1"/>
    <property type="molecule type" value="Genomic_DNA"/>
</dbReference>
<gene>
    <name evidence="1" type="ORF">GALL_71000</name>
</gene>
<reference evidence="1" key="1">
    <citation type="submission" date="2016-10" db="EMBL/GenBank/DDBJ databases">
        <title>Sequence of Gallionella enrichment culture.</title>
        <authorList>
            <person name="Poehlein A."/>
            <person name="Muehling M."/>
            <person name="Daniel R."/>
        </authorList>
    </citation>
    <scope>NUCLEOTIDE SEQUENCE</scope>
</reference>
<comment type="caution">
    <text evidence="1">The sequence shown here is derived from an EMBL/GenBank/DDBJ whole genome shotgun (WGS) entry which is preliminary data.</text>
</comment>
<evidence type="ECO:0000313" key="1">
    <source>
        <dbReference type="EMBL" id="OIR10932.1"/>
    </source>
</evidence>
<organism evidence="1">
    <name type="scientific">mine drainage metagenome</name>
    <dbReference type="NCBI Taxonomy" id="410659"/>
    <lineage>
        <taxon>unclassified sequences</taxon>
        <taxon>metagenomes</taxon>
        <taxon>ecological metagenomes</taxon>
    </lineage>
</organism>
<accession>A0A1J5TAY1</accession>
<sequence length="105" mass="11512">MLTLTAVVLNVFPTNEFTDKKTGDVTEAGHKVQLQYEEPVEGKGGQESGKKLVLKDFNVRNLGEQYKKVVGKTISVPVGVWVEPETRKPGLYILRGSLPTVLSGK</sequence>
<name>A0A1J5TAY1_9ZZZZ</name>
<protein>
    <submittedName>
        <fullName evidence="1">Uncharacterized protein</fullName>
    </submittedName>
</protein>
<proteinExistence type="predicted"/>
<dbReference type="AlphaFoldDB" id="A0A1J5TAY1"/>